<evidence type="ECO:0000256" key="15">
    <source>
        <dbReference type="ARBA" id="ARBA00040883"/>
    </source>
</evidence>
<feature type="active site" description="Proton acceptor" evidence="16">
    <location>
        <position position="103"/>
    </location>
</feature>
<comment type="subcellular location">
    <subcellularLocation>
        <location evidence="3 16">Cytoplasm</location>
    </subcellularLocation>
</comment>
<dbReference type="EC" id="2.7.1.33" evidence="6 16"/>
<evidence type="ECO:0000256" key="14">
    <source>
        <dbReference type="ARBA" id="ARBA00038036"/>
    </source>
</evidence>
<dbReference type="GO" id="GO:0004594">
    <property type="term" value="F:pantothenate kinase activity"/>
    <property type="evidence" value="ECO:0007669"/>
    <property type="project" value="UniProtKB-UniRule"/>
</dbReference>
<comment type="subunit">
    <text evidence="5 16">Homodimer.</text>
</comment>
<dbReference type="Gene3D" id="3.30.420.40">
    <property type="match status" value="1"/>
</dbReference>
<keyword evidence="10 16" id="KW-0418">Kinase</keyword>
<proteinExistence type="inferred from homology"/>
<keyword evidence="13 16" id="KW-0173">Coenzyme A biosynthesis</keyword>
<dbReference type="GO" id="GO:0005737">
    <property type="term" value="C:cytoplasm"/>
    <property type="evidence" value="ECO:0007669"/>
    <property type="project" value="UniProtKB-SubCell"/>
</dbReference>
<reference evidence="17" key="1">
    <citation type="submission" date="2020-05" db="EMBL/GenBank/DDBJ databases">
        <authorList>
            <person name="Zhu T."/>
            <person name="Keshari N."/>
            <person name="Lu X."/>
        </authorList>
    </citation>
    <scope>NUCLEOTIDE SEQUENCE</scope>
    <source>
        <strain evidence="17">NK1-22</strain>
    </source>
</reference>
<dbReference type="SUPFAM" id="SSF53067">
    <property type="entry name" value="Actin-like ATPase domain"/>
    <property type="match status" value="2"/>
</dbReference>
<feature type="binding site" evidence="16">
    <location>
        <position position="97"/>
    </location>
    <ligand>
        <name>substrate</name>
    </ligand>
</feature>
<evidence type="ECO:0000256" key="16">
    <source>
        <dbReference type="HAMAP-Rule" id="MF_01274"/>
    </source>
</evidence>
<comment type="cofactor">
    <cofactor evidence="16">
        <name>NH4(+)</name>
        <dbReference type="ChEBI" id="CHEBI:28938"/>
    </cofactor>
    <cofactor evidence="16">
        <name>K(+)</name>
        <dbReference type="ChEBI" id="CHEBI:29103"/>
    </cofactor>
    <text evidence="16">A monovalent cation. Ammonium or potassium.</text>
</comment>
<comment type="similarity">
    <text evidence="14 16">Belongs to the type III pantothenate kinase family.</text>
</comment>
<evidence type="ECO:0000256" key="4">
    <source>
        <dbReference type="ARBA" id="ARBA00005225"/>
    </source>
</evidence>
<evidence type="ECO:0000256" key="7">
    <source>
        <dbReference type="ARBA" id="ARBA00022490"/>
    </source>
</evidence>
<feature type="binding site" evidence="16">
    <location>
        <position position="126"/>
    </location>
    <ligand>
        <name>ATP</name>
        <dbReference type="ChEBI" id="CHEBI:30616"/>
    </ligand>
</feature>
<name>A0AA97BN86_9CYAN</name>
<accession>A0AA97BN86</accession>
<dbReference type="PANTHER" id="PTHR34265:SF1">
    <property type="entry name" value="TYPE III PANTOTHENATE KINASE"/>
    <property type="match status" value="1"/>
</dbReference>
<dbReference type="NCBIfam" id="TIGR00671">
    <property type="entry name" value="baf"/>
    <property type="match status" value="1"/>
</dbReference>
<dbReference type="Pfam" id="PF03309">
    <property type="entry name" value="Pan_kinase"/>
    <property type="match status" value="1"/>
</dbReference>
<evidence type="ECO:0000256" key="8">
    <source>
        <dbReference type="ARBA" id="ARBA00022679"/>
    </source>
</evidence>
<dbReference type="CDD" id="cd24015">
    <property type="entry name" value="ASKHA_NBD_PanK-III"/>
    <property type="match status" value="1"/>
</dbReference>
<dbReference type="HAMAP" id="MF_01274">
    <property type="entry name" value="Pantothen_kinase_3"/>
    <property type="match status" value="1"/>
</dbReference>
<comment type="catalytic activity">
    <reaction evidence="1 16">
        <text>(R)-pantothenate + ATP = (R)-4'-phosphopantothenate + ADP + H(+)</text>
        <dbReference type="Rhea" id="RHEA:16373"/>
        <dbReference type="ChEBI" id="CHEBI:10986"/>
        <dbReference type="ChEBI" id="CHEBI:15378"/>
        <dbReference type="ChEBI" id="CHEBI:29032"/>
        <dbReference type="ChEBI" id="CHEBI:30616"/>
        <dbReference type="ChEBI" id="CHEBI:456216"/>
        <dbReference type="EC" id="2.7.1.33"/>
    </reaction>
</comment>
<evidence type="ECO:0000256" key="13">
    <source>
        <dbReference type="ARBA" id="ARBA00022993"/>
    </source>
</evidence>
<protein>
    <recommendedName>
        <fullName evidence="15 16">Type III pantothenate kinase</fullName>
        <ecNumber evidence="6 16">2.7.1.33</ecNumber>
    </recommendedName>
    <alternativeName>
        <fullName evidence="16">PanK-III</fullName>
    </alternativeName>
    <alternativeName>
        <fullName evidence="16">Pantothenic acid kinase</fullName>
    </alternativeName>
</protein>
<evidence type="ECO:0000256" key="2">
    <source>
        <dbReference type="ARBA" id="ARBA00001958"/>
    </source>
</evidence>
<keyword evidence="9 16" id="KW-0547">Nucleotide-binding</keyword>
<keyword evidence="8 16" id="KW-0808">Transferase</keyword>
<sequence>MSLWLALAIGNSRLHWAAFSDSRLLHNWDSDYWTAAAIAQFAADPASAGLSIAGEVSLQAPVPLAIASVVPAQTNLWQQYPAQRLLTLADVPLGNTYPTFGIDRALTLWGAICSLGAPVLVIDAGTALTFTAADRANTLLGGAILPGLRLQQQALAQDTAALPLVALQPDLNLLPPRWATDTPTAIRSGILYTLLASLQDFAHDWLLQEPEGAIALTGGDSALLHQAFSQQNPALAARIHRDPALIFRGIPALRNWSLI</sequence>
<dbReference type="EMBL" id="CP053540">
    <property type="protein sequence ID" value="WOB45132.1"/>
    <property type="molecule type" value="Genomic_DNA"/>
</dbReference>
<evidence type="ECO:0000256" key="9">
    <source>
        <dbReference type="ARBA" id="ARBA00022741"/>
    </source>
</evidence>
<feature type="binding site" evidence="16">
    <location>
        <position position="182"/>
    </location>
    <ligand>
        <name>substrate</name>
    </ligand>
</feature>
<comment type="pathway">
    <text evidence="4 16">Cofactor biosynthesis; coenzyme A biosynthesis; CoA from (R)-pantothenate: step 1/5.</text>
</comment>
<evidence type="ECO:0000256" key="10">
    <source>
        <dbReference type="ARBA" id="ARBA00022777"/>
    </source>
</evidence>
<dbReference type="GO" id="GO:0015937">
    <property type="term" value="P:coenzyme A biosynthetic process"/>
    <property type="evidence" value="ECO:0007669"/>
    <property type="project" value="UniProtKB-UniRule"/>
</dbReference>
<feature type="binding site" evidence="16">
    <location>
        <begin position="8"/>
        <end position="15"/>
    </location>
    <ligand>
        <name>ATP</name>
        <dbReference type="ChEBI" id="CHEBI:30616"/>
    </ligand>
</feature>
<evidence type="ECO:0000256" key="11">
    <source>
        <dbReference type="ARBA" id="ARBA00022840"/>
    </source>
</evidence>
<gene>
    <name evidence="16" type="primary">coaX</name>
    <name evidence="17" type="ORF">HNI00_19780</name>
</gene>
<dbReference type="PANTHER" id="PTHR34265">
    <property type="entry name" value="TYPE III PANTOTHENATE KINASE"/>
    <property type="match status" value="1"/>
</dbReference>
<organism evidence="17">
    <name type="scientific">Thermoleptolyngbya oregonensis NK1-22</name>
    <dbReference type="NCBI Taxonomy" id="2547457"/>
    <lineage>
        <taxon>Bacteria</taxon>
        <taxon>Bacillati</taxon>
        <taxon>Cyanobacteriota</taxon>
        <taxon>Cyanophyceae</taxon>
        <taxon>Oculatellales</taxon>
        <taxon>Oculatellaceae</taxon>
        <taxon>Thermoleptolyngbya</taxon>
    </lineage>
</organism>
<evidence type="ECO:0000256" key="6">
    <source>
        <dbReference type="ARBA" id="ARBA00012102"/>
    </source>
</evidence>
<dbReference type="KEGG" id="tog:HNI00_19780"/>
<dbReference type="RefSeq" id="WP_316788751.1">
    <property type="nucleotide sequence ID" value="NZ_CP053540.1"/>
</dbReference>
<dbReference type="AlphaFoldDB" id="A0AA97BN86"/>
<dbReference type="GO" id="GO:0046872">
    <property type="term" value="F:metal ion binding"/>
    <property type="evidence" value="ECO:0007669"/>
    <property type="project" value="UniProtKB-KW"/>
</dbReference>
<evidence type="ECO:0000256" key="1">
    <source>
        <dbReference type="ARBA" id="ARBA00001206"/>
    </source>
</evidence>
<dbReference type="NCBIfam" id="NF009871">
    <property type="entry name" value="PRK13331.1"/>
    <property type="match status" value="1"/>
</dbReference>
<evidence type="ECO:0000256" key="3">
    <source>
        <dbReference type="ARBA" id="ARBA00004496"/>
    </source>
</evidence>
<keyword evidence="11 16" id="KW-0067">ATP-binding</keyword>
<keyword evidence="7 16" id="KW-0963">Cytoplasm</keyword>
<keyword evidence="16" id="KW-0479">Metal-binding</keyword>
<dbReference type="GO" id="GO:0005524">
    <property type="term" value="F:ATP binding"/>
    <property type="evidence" value="ECO:0007669"/>
    <property type="project" value="UniProtKB-UniRule"/>
</dbReference>
<feature type="binding site" evidence="16">
    <location>
        <begin position="101"/>
        <end position="104"/>
    </location>
    <ligand>
        <name>substrate</name>
    </ligand>
</feature>
<keyword evidence="12 16" id="KW-0630">Potassium</keyword>
<feature type="binding site" evidence="16">
    <location>
        <position position="123"/>
    </location>
    <ligand>
        <name>K(+)</name>
        <dbReference type="ChEBI" id="CHEBI:29103"/>
    </ligand>
</feature>
<dbReference type="InterPro" id="IPR043129">
    <property type="entry name" value="ATPase_NBD"/>
</dbReference>
<evidence type="ECO:0000313" key="17">
    <source>
        <dbReference type="EMBL" id="WOB45132.1"/>
    </source>
</evidence>
<evidence type="ECO:0000256" key="12">
    <source>
        <dbReference type="ARBA" id="ARBA00022958"/>
    </source>
</evidence>
<comment type="function">
    <text evidence="16">Catalyzes the phosphorylation of pantothenate (Pan), the first step in CoA biosynthesis.</text>
</comment>
<dbReference type="InterPro" id="IPR004619">
    <property type="entry name" value="Type_III_PanK"/>
</dbReference>
<comment type="cofactor">
    <cofactor evidence="2">
        <name>K(+)</name>
        <dbReference type="ChEBI" id="CHEBI:29103"/>
    </cofactor>
</comment>
<evidence type="ECO:0000256" key="5">
    <source>
        <dbReference type="ARBA" id="ARBA00011738"/>
    </source>
</evidence>